<evidence type="ECO:0000256" key="6">
    <source>
        <dbReference type="ARBA" id="ARBA00023136"/>
    </source>
</evidence>
<keyword evidence="7" id="KW-1015">Disulfide bond</keyword>
<evidence type="ECO:0000256" key="5">
    <source>
        <dbReference type="ARBA" id="ARBA00022989"/>
    </source>
</evidence>
<dbReference type="SMART" id="SM00406">
    <property type="entry name" value="IGv"/>
    <property type="match status" value="2"/>
</dbReference>
<keyword evidence="9" id="KW-0325">Glycoprotein</keyword>
<dbReference type="GO" id="GO:0031295">
    <property type="term" value="P:T cell costimulation"/>
    <property type="evidence" value="ECO:0007669"/>
    <property type="project" value="TreeGrafter"/>
</dbReference>
<dbReference type="GO" id="GO:0006955">
    <property type="term" value="P:immune response"/>
    <property type="evidence" value="ECO:0007669"/>
    <property type="project" value="TreeGrafter"/>
</dbReference>
<evidence type="ECO:0000259" key="11">
    <source>
        <dbReference type="PROSITE" id="PS50835"/>
    </source>
</evidence>
<dbReference type="InterPro" id="IPR013106">
    <property type="entry name" value="Ig_V-set"/>
</dbReference>
<dbReference type="Pfam" id="PF07686">
    <property type="entry name" value="V-set"/>
    <property type="match status" value="2"/>
</dbReference>
<reference evidence="12 13" key="1">
    <citation type="submission" date="2019-09" db="EMBL/GenBank/DDBJ databases">
        <title>Bird 10,000 Genomes (B10K) Project - Family phase.</title>
        <authorList>
            <person name="Zhang G."/>
        </authorList>
    </citation>
    <scope>NUCLEOTIDE SEQUENCE [LARGE SCALE GENOMIC DNA]</scope>
    <source>
        <strain evidence="12">B10K-DU-001-23</strain>
        <tissue evidence="12">Muscle</tissue>
    </source>
</reference>
<dbReference type="AlphaFoldDB" id="A0A7K9CZG5"/>
<dbReference type="SUPFAM" id="SSF48726">
    <property type="entry name" value="Immunoglobulin"/>
    <property type="match status" value="2"/>
</dbReference>
<dbReference type="Gene3D" id="2.60.40.10">
    <property type="entry name" value="Immunoglobulins"/>
    <property type="match status" value="2"/>
</dbReference>
<keyword evidence="4" id="KW-0732">Signal</keyword>
<dbReference type="GO" id="GO:0009897">
    <property type="term" value="C:external side of plasma membrane"/>
    <property type="evidence" value="ECO:0007669"/>
    <property type="project" value="TreeGrafter"/>
</dbReference>
<dbReference type="GO" id="GO:0007166">
    <property type="term" value="P:cell surface receptor signaling pathway"/>
    <property type="evidence" value="ECO:0007669"/>
    <property type="project" value="TreeGrafter"/>
</dbReference>
<dbReference type="FunFam" id="2.60.40.10:FF:000142">
    <property type="entry name" value="V-set domain-containing T-cell activation inhibitor 1"/>
    <property type="match status" value="1"/>
</dbReference>
<dbReference type="PANTHER" id="PTHR25466">
    <property type="entry name" value="T-LYMPHOCYTE ACTIVATION ANTIGEN"/>
    <property type="match status" value="1"/>
</dbReference>
<evidence type="ECO:0000256" key="10">
    <source>
        <dbReference type="ARBA" id="ARBA00023319"/>
    </source>
</evidence>
<dbReference type="InterPro" id="IPR036179">
    <property type="entry name" value="Ig-like_dom_sf"/>
</dbReference>
<gene>
    <name evidence="12" type="primary">Hhla2</name>
    <name evidence="12" type="ORF">HEMCOM_R06899</name>
</gene>
<comment type="caution">
    <text evidence="12">The sequence shown here is derived from an EMBL/GenBank/DDBJ whole genome shotgun (WGS) entry which is preliminary data.</text>
</comment>
<evidence type="ECO:0000313" key="12">
    <source>
        <dbReference type="EMBL" id="NXG57924.1"/>
    </source>
</evidence>
<dbReference type="InterPro" id="IPR003599">
    <property type="entry name" value="Ig_sub"/>
</dbReference>
<keyword evidence="8" id="KW-0675">Receptor</keyword>
<sequence length="280" mass="32049">TRKTVTGLFSKDCILPCHFPPEDDEVIYWKKGDKYVHSYYYQSDHLENQDPDYRHRTQLFYQNIPSGNASLKLSNLTVTDEGLYNCYVGTQKTRTEVEVMLHVRVSPYYALEYQKTDTERMLKCYAFLTYPVPRVSWMQGNTTIQETRQEETRVGVLYSLRSDQKILNTADPYSYMALLLSVSDPLSSVEGSSTAIPCEYSNITANTEGLIVVWTLNKNAVILVLASFNGTSHSYQPRVEIDQDNFSLKMHDLTPSDSGEYLCNISTPHNTELTVRTLQV</sequence>
<dbReference type="GO" id="GO:0071222">
    <property type="term" value="P:cellular response to lipopolysaccharide"/>
    <property type="evidence" value="ECO:0007669"/>
    <property type="project" value="TreeGrafter"/>
</dbReference>
<dbReference type="PROSITE" id="PS50835">
    <property type="entry name" value="IG_LIKE"/>
    <property type="match status" value="2"/>
</dbReference>
<evidence type="ECO:0000256" key="3">
    <source>
        <dbReference type="ARBA" id="ARBA00022692"/>
    </source>
</evidence>
<feature type="domain" description="Ig-like" evidence="11">
    <location>
        <begin position="1"/>
        <end position="98"/>
    </location>
</feature>
<dbReference type="OrthoDB" id="9983389at2759"/>
<keyword evidence="6" id="KW-0472">Membrane</keyword>
<feature type="domain" description="Ig-like" evidence="11">
    <location>
        <begin position="172"/>
        <end position="274"/>
    </location>
</feature>
<dbReference type="InterPro" id="IPR013783">
    <property type="entry name" value="Ig-like_fold"/>
</dbReference>
<dbReference type="InterPro" id="IPR007110">
    <property type="entry name" value="Ig-like_dom"/>
</dbReference>
<evidence type="ECO:0000256" key="8">
    <source>
        <dbReference type="ARBA" id="ARBA00023170"/>
    </source>
</evidence>
<dbReference type="Proteomes" id="UP000518305">
    <property type="component" value="Unassembled WGS sequence"/>
</dbReference>
<accession>A0A7K9CZG5</accession>
<dbReference type="SMART" id="SM00409">
    <property type="entry name" value="IG"/>
    <property type="match status" value="2"/>
</dbReference>
<dbReference type="PANTHER" id="PTHR25466:SF14">
    <property type="entry name" value="BUTYROPHILIN SUBFAMILY 2 MEMBER A2-LIKE-RELATED"/>
    <property type="match status" value="1"/>
</dbReference>
<evidence type="ECO:0000256" key="9">
    <source>
        <dbReference type="ARBA" id="ARBA00023180"/>
    </source>
</evidence>
<proteinExistence type="predicted"/>
<evidence type="ECO:0000256" key="7">
    <source>
        <dbReference type="ARBA" id="ARBA00023157"/>
    </source>
</evidence>
<keyword evidence="5" id="KW-1133">Transmembrane helix</keyword>
<dbReference type="GO" id="GO:0042130">
    <property type="term" value="P:negative regulation of T cell proliferation"/>
    <property type="evidence" value="ECO:0007669"/>
    <property type="project" value="TreeGrafter"/>
</dbReference>
<evidence type="ECO:0000256" key="1">
    <source>
        <dbReference type="ARBA" id="ARBA00004251"/>
    </source>
</evidence>
<feature type="non-terminal residue" evidence="12">
    <location>
        <position position="280"/>
    </location>
</feature>
<keyword evidence="13" id="KW-1185">Reference proteome</keyword>
<dbReference type="EMBL" id="VWZJ01004163">
    <property type="protein sequence ID" value="NXG57924.1"/>
    <property type="molecule type" value="Genomic_DNA"/>
</dbReference>
<organism evidence="12 13">
    <name type="scientific">Hemiprocne comata</name>
    <dbReference type="NCBI Taxonomy" id="243314"/>
    <lineage>
        <taxon>Eukaryota</taxon>
        <taxon>Metazoa</taxon>
        <taxon>Chordata</taxon>
        <taxon>Craniata</taxon>
        <taxon>Vertebrata</taxon>
        <taxon>Euteleostomi</taxon>
        <taxon>Archelosauria</taxon>
        <taxon>Archosauria</taxon>
        <taxon>Dinosauria</taxon>
        <taxon>Saurischia</taxon>
        <taxon>Theropoda</taxon>
        <taxon>Coelurosauria</taxon>
        <taxon>Aves</taxon>
        <taxon>Neognathae</taxon>
        <taxon>Neoaves</taxon>
        <taxon>Strisores</taxon>
        <taxon>Apodiformes</taxon>
        <taxon>Apodidae</taxon>
        <taxon>Hemiprocninae</taxon>
        <taxon>Hemiprocne</taxon>
    </lineage>
</organism>
<dbReference type="InterPro" id="IPR051713">
    <property type="entry name" value="T-cell_Activation_Regulation"/>
</dbReference>
<name>A0A7K9CZG5_9AVES</name>
<dbReference type="GO" id="GO:0042102">
    <property type="term" value="P:positive regulation of T cell proliferation"/>
    <property type="evidence" value="ECO:0007669"/>
    <property type="project" value="TreeGrafter"/>
</dbReference>
<evidence type="ECO:0000313" key="13">
    <source>
        <dbReference type="Proteomes" id="UP000518305"/>
    </source>
</evidence>
<keyword evidence="2" id="KW-1003">Cell membrane</keyword>
<feature type="non-terminal residue" evidence="12">
    <location>
        <position position="1"/>
    </location>
</feature>
<protein>
    <submittedName>
        <fullName evidence="12">HHLA2 protein</fullName>
    </submittedName>
</protein>
<keyword evidence="3" id="KW-0812">Transmembrane</keyword>
<evidence type="ECO:0000256" key="2">
    <source>
        <dbReference type="ARBA" id="ARBA00022475"/>
    </source>
</evidence>
<keyword evidence="10" id="KW-0393">Immunoglobulin domain</keyword>
<evidence type="ECO:0000256" key="4">
    <source>
        <dbReference type="ARBA" id="ARBA00022729"/>
    </source>
</evidence>
<comment type="subcellular location">
    <subcellularLocation>
        <location evidence="1">Cell membrane</location>
        <topology evidence="1">Single-pass type I membrane protein</topology>
    </subcellularLocation>
</comment>